<dbReference type="GO" id="GO:0050270">
    <property type="term" value="F:S-adenosylhomocysteine deaminase activity"/>
    <property type="evidence" value="ECO:0007669"/>
    <property type="project" value="UniProtKB-UniRule"/>
</dbReference>
<organism evidence="6 7">
    <name type="scientific">Desulfarculus baarsii (strain ATCC 33931 / DSM 2075 / LMG 7858 / VKM B-1802 / 2st14)</name>
    <dbReference type="NCBI Taxonomy" id="644282"/>
    <lineage>
        <taxon>Bacteria</taxon>
        <taxon>Pseudomonadati</taxon>
        <taxon>Thermodesulfobacteriota</taxon>
        <taxon>Desulfarculia</taxon>
        <taxon>Desulfarculales</taxon>
        <taxon>Desulfarculaceae</taxon>
        <taxon>Desulfarculus</taxon>
    </lineage>
</organism>
<dbReference type="OrthoDB" id="9807210at2"/>
<feature type="binding site" evidence="4">
    <location>
        <position position="66"/>
    </location>
    <ligand>
        <name>Zn(2+)</name>
        <dbReference type="ChEBI" id="CHEBI:29105"/>
    </ligand>
</feature>
<dbReference type="EC" id="3.5.4.28" evidence="4"/>
<feature type="binding site" evidence="4">
    <location>
        <position position="300"/>
    </location>
    <ligand>
        <name>substrate</name>
    </ligand>
</feature>
<evidence type="ECO:0000313" key="6">
    <source>
        <dbReference type="EMBL" id="ADK83750.1"/>
    </source>
</evidence>
<dbReference type="SUPFAM" id="SSF51338">
    <property type="entry name" value="Composite domain of metallo-dependent hydrolases"/>
    <property type="match status" value="1"/>
</dbReference>
<proteinExistence type="inferred from homology"/>
<keyword evidence="7" id="KW-1185">Reference proteome</keyword>
<comment type="cofactor">
    <cofactor evidence="4">
        <name>Zn(2+)</name>
        <dbReference type="ChEBI" id="CHEBI:29105"/>
    </cofactor>
    <text evidence="4">Binds 1 zinc ion per subunit.</text>
</comment>
<dbReference type="eggNOG" id="COG0402">
    <property type="taxonomic scope" value="Bacteria"/>
</dbReference>
<evidence type="ECO:0000256" key="4">
    <source>
        <dbReference type="HAMAP-Rule" id="MF_01281"/>
    </source>
</evidence>
<feature type="binding site" evidence="4">
    <location>
        <position position="215"/>
    </location>
    <ligand>
        <name>substrate</name>
    </ligand>
</feature>
<dbReference type="Gene3D" id="2.30.40.10">
    <property type="entry name" value="Urease, subunit C, domain 1"/>
    <property type="match status" value="1"/>
</dbReference>
<dbReference type="InterPro" id="IPR050287">
    <property type="entry name" value="MTA/SAH_deaminase"/>
</dbReference>
<feature type="binding site" evidence="4">
    <location>
        <position position="64"/>
    </location>
    <ligand>
        <name>Zn(2+)</name>
        <dbReference type="ChEBI" id="CHEBI:29105"/>
    </ligand>
</feature>
<dbReference type="RefSeq" id="WP_013257206.1">
    <property type="nucleotide sequence ID" value="NC_014365.1"/>
</dbReference>
<feature type="binding site" evidence="4">
    <location>
        <position position="93"/>
    </location>
    <ligand>
        <name>substrate</name>
    </ligand>
</feature>
<keyword evidence="2 4" id="KW-0378">Hydrolase</keyword>
<dbReference type="PANTHER" id="PTHR43794">
    <property type="entry name" value="AMINOHYDROLASE SSNA-RELATED"/>
    <property type="match status" value="1"/>
</dbReference>
<dbReference type="InterPro" id="IPR023512">
    <property type="entry name" value="Deaminase_MtaD/DadD"/>
</dbReference>
<comment type="similarity">
    <text evidence="4">Belongs to the metallo-dependent hydrolases superfamily. MTA/SAH deaminase family.</text>
</comment>
<dbReference type="HOGENOM" id="CLU_012358_2_1_7"/>
<comment type="catalytic activity">
    <reaction evidence="4">
        <text>S-adenosyl-L-homocysteine + H2O + H(+) = S-inosyl-L-homocysteine + NH4(+)</text>
        <dbReference type="Rhea" id="RHEA:20716"/>
        <dbReference type="ChEBI" id="CHEBI:15377"/>
        <dbReference type="ChEBI" id="CHEBI:15378"/>
        <dbReference type="ChEBI" id="CHEBI:28938"/>
        <dbReference type="ChEBI" id="CHEBI:57856"/>
        <dbReference type="ChEBI" id="CHEBI:57985"/>
        <dbReference type="EC" id="3.5.4.28"/>
    </reaction>
</comment>
<dbReference type="GO" id="GO:0090614">
    <property type="term" value="F:5'-methylthioadenosine deaminase activity"/>
    <property type="evidence" value="ECO:0007669"/>
    <property type="project" value="UniProtKB-UniRule"/>
</dbReference>
<accession>E1QDW4</accession>
<keyword evidence="1 4" id="KW-0479">Metal-binding</keyword>
<comment type="function">
    <text evidence="4">Catalyzes the deamination of 5-methylthioadenosine and S-adenosyl-L-homocysteine into 5-methylthioinosine and S-inosyl-L-homocysteine, respectively. Is also able to deaminate adenosine.</text>
</comment>
<dbReference type="Gene3D" id="3.20.20.140">
    <property type="entry name" value="Metal-dependent hydrolases"/>
    <property type="match status" value="1"/>
</dbReference>
<evidence type="ECO:0000259" key="5">
    <source>
        <dbReference type="Pfam" id="PF01979"/>
    </source>
</evidence>
<dbReference type="InterPro" id="IPR032466">
    <property type="entry name" value="Metal_Hydrolase"/>
</dbReference>
<dbReference type="FunFam" id="3.20.20.140:FF:000014">
    <property type="entry name" value="5-methylthioadenosine/S-adenosylhomocysteine deaminase"/>
    <property type="match status" value="1"/>
</dbReference>
<keyword evidence="3 4" id="KW-0862">Zinc</keyword>
<feature type="binding site" evidence="4">
    <location>
        <position position="300"/>
    </location>
    <ligand>
        <name>Zn(2+)</name>
        <dbReference type="ChEBI" id="CHEBI:29105"/>
    </ligand>
</feature>
<dbReference type="EMBL" id="CP002085">
    <property type="protein sequence ID" value="ADK83750.1"/>
    <property type="molecule type" value="Genomic_DNA"/>
</dbReference>
<feature type="domain" description="Amidohydrolase-related" evidence="5">
    <location>
        <begin position="56"/>
        <end position="403"/>
    </location>
</feature>
<dbReference type="KEGG" id="dbr:Deba_0375"/>
<dbReference type="CDD" id="cd01298">
    <property type="entry name" value="ATZ_TRZ_like"/>
    <property type="match status" value="1"/>
</dbReference>
<dbReference type="InterPro" id="IPR011059">
    <property type="entry name" value="Metal-dep_hydrolase_composite"/>
</dbReference>
<dbReference type="SUPFAM" id="SSF51556">
    <property type="entry name" value="Metallo-dependent hydrolases"/>
    <property type="match status" value="1"/>
</dbReference>
<sequence>MLLIQNGMLITMDGPAQAIADGVVLADGPRIVYAGPRQDAPPAQGAQVLDAKGGLIMPGLINCHAHTAMTLVRGLADDLPLAQWLNEHIFPVEAKLDGQAVHWGTMLGCLEMIRGGVTCFNDMYLFAHDVGRAVERSGLRAVIGEVLYDFPSPCYGPLENGFKVCAELIERYKDHPRLKGAVVTHALYTCSRPLMERAGRLAADAGVDLVIHLAETAVENELVLEKWGQRPYEVMEDLGLCGPNLLIDHAVHLSDAEIRRAAAAGVRVAHCPESNMKLASGVMPLRRMLAAGLTVGLATDGCASNNNLDMFEEMDSCAKLCKVSTMDPTAAPAAQVLALATSQAGAAMGMAGQIGVLKAGALADVIVIDTDQPHLTPMYNPVSHLVYAARAADVMHTVCHGQVLMQDRQLTTIDQDEVLRNFRRCADALTGGKLL</sequence>
<dbReference type="PANTHER" id="PTHR43794:SF11">
    <property type="entry name" value="AMIDOHYDROLASE-RELATED DOMAIN-CONTAINING PROTEIN"/>
    <property type="match status" value="1"/>
</dbReference>
<dbReference type="GO" id="GO:0046872">
    <property type="term" value="F:metal ion binding"/>
    <property type="evidence" value="ECO:0007669"/>
    <property type="project" value="UniProtKB-KW"/>
</dbReference>
<reference evidence="6 7" key="1">
    <citation type="journal article" date="2010" name="Stand. Genomic Sci.">
        <title>Complete genome sequence of Desulfarculus baarsii type strain (2st14).</title>
        <authorList>
            <person name="Sun H."/>
            <person name="Spring S."/>
            <person name="Lapidus A."/>
            <person name="Davenport K."/>
            <person name="Del Rio T.G."/>
            <person name="Tice H."/>
            <person name="Nolan M."/>
            <person name="Copeland A."/>
            <person name="Cheng J.F."/>
            <person name="Lucas S."/>
            <person name="Tapia R."/>
            <person name="Goodwin L."/>
            <person name="Pitluck S."/>
            <person name="Ivanova N."/>
            <person name="Pagani I."/>
            <person name="Mavromatis K."/>
            <person name="Ovchinnikova G."/>
            <person name="Pati A."/>
            <person name="Chen A."/>
            <person name="Palaniappan K."/>
            <person name="Hauser L."/>
            <person name="Chang Y.J."/>
            <person name="Jeffries C.D."/>
            <person name="Detter J.C."/>
            <person name="Han C."/>
            <person name="Rohde M."/>
            <person name="Brambilla E."/>
            <person name="Goker M."/>
            <person name="Woyke T."/>
            <person name="Bristow J."/>
            <person name="Eisen J.A."/>
            <person name="Markowitz V."/>
            <person name="Hugenholtz P."/>
            <person name="Kyrpides N.C."/>
            <person name="Klenk H.P."/>
            <person name="Land M."/>
        </authorList>
    </citation>
    <scope>NUCLEOTIDE SEQUENCE [LARGE SCALE GENOMIC DNA]</scope>
    <source>
        <strain evidence="7">ATCC 33931 / DSM 2075 / LMG 7858 / VKM B-1802 / 2st14</strain>
    </source>
</reference>
<evidence type="ECO:0000256" key="2">
    <source>
        <dbReference type="ARBA" id="ARBA00022801"/>
    </source>
</evidence>
<dbReference type="HAMAP" id="MF_01281">
    <property type="entry name" value="MTA_SAH_deamin"/>
    <property type="match status" value="1"/>
</dbReference>
<evidence type="ECO:0000313" key="7">
    <source>
        <dbReference type="Proteomes" id="UP000009047"/>
    </source>
</evidence>
<dbReference type="InterPro" id="IPR006680">
    <property type="entry name" value="Amidohydro-rel"/>
</dbReference>
<dbReference type="Proteomes" id="UP000009047">
    <property type="component" value="Chromosome"/>
</dbReference>
<evidence type="ECO:0000256" key="3">
    <source>
        <dbReference type="ARBA" id="ARBA00022833"/>
    </source>
</evidence>
<dbReference type="STRING" id="644282.Deba_0375"/>
<feature type="binding site" evidence="4">
    <location>
        <position position="212"/>
    </location>
    <ligand>
        <name>Zn(2+)</name>
        <dbReference type="ChEBI" id="CHEBI:29105"/>
    </ligand>
</feature>
<comment type="caution">
    <text evidence="4">Lacks conserved residue(s) required for the propagation of feature annotation.</text>
</comment>
<dbReference type="EC" id="3.5.4.31" evidence="4"/>
<comment type="catalytic activity">
    <reaction evidence="4">
        <text>S-methyl-5'-thioadenosine + H2O + H(+) = S-methyl-5'-thioinosine + NH4(+)</text>
        <dbReference type="Rhea" id="RHEA:25025"/>
        <dbReference type="ChEBI" id="CHEBI:15377"/>
        <dbReference type="ChEBI" id="CHEBI:15378"/>
        <dbReference type="ChEBI" id="CHEBI:17509"/>
        <dbReference type="ChEBI" id="CHEBI:28938"/>
        <dbReference type="ChEBI" id="CHEBI:48595"/>
        <dbReference type="EC" id="3.5.4.31"/>
    </reaction>
</comment>
<gene>
    <name evidence="4" type="primary">mtaD</name>
    <name evidence="6" type="ordered locus">Deba_0375</name>
</gene>
<dbReference type="AlphaFoldDB" id="E1QDW4"/>
<dbReference type="Pfam" id="PF01979">
    <property type="entry name" value="Amidohydro_1"/>
    <property type="match status" value="1"/>
</dbReference>
<feature type="binding site" evidence="4">
    <location>
        <position position="185"/>
    </location>
    <ligand>
        <name>substrate</name>
    </ligand>
</feature>
<evidence type="ECO:0000256" key="1">
    <source>
        <dbReference type="ARBA" id="ARBA00022723"/>
    </source>
</evidence>
<name>E1QDW4_DESB2</name>
<protein>
    <recommendedName>
        <fullName evidence="4">5-methylthioadenosine/S-adenosylhomocysteine deaminase</fullName>
        <shortName evidence="4">MTA/SAH deaminase</shortName>
        <ecNumber evidence="4">3.5.4.28</ecNumber>
        <ecNumber evidence="4">3.5.4.31</ecNumber>
    </recommendedName>
</protein>